<evidence type="ECO:0000256" key="4">
    <source>
        <dbReference type="ARBA" id="ARBA00022452"/>
    </source>
</evidence>
<name>L0DT61_THIND</name>
<dbReference type="STRING" id="1255043.TVNIR_0480"/>
<dbReference type="PATRIC" id="fig|1255043.3.peg.483"/>
<evidence type="ECO:0000256" key="8">
    <source>
        <dbReference type="SAM" id="SignalP"/>
    </source>
</evidence>
<keyword evidence="6" id="KW-0472">Membrane</keyword>
<dbReference type="PANTHER" id="PTHR30026:SF20">
    <property type="entry name" value="OUTER MEMBRANE PROTEIN TOLC"/>
    <property type="match status" value="1"/>
</dbReference>
<keyword evidence="4" id="KW-1134">Transmembrane beta strand</keyword>
<dbReference type="HOGENOM" id="CLU_050218_0_0_6"/>
<dbReference type="Proteomes" id="UP000010809">
    <property type="component" value="Chromosome"/>
</dbReference>
<dbReference type="AlphaFoldDB" id="L0DT61"/>
<evidence type="ECO:0000256" key="2">
    <source>
        <dbReference type="ARBA" id="ARBA00007613"/>
    </source>
</evidence>
<comment type="subcellular location">
    <subcellularLocation>
        <location evidence="1">Cell outer membrane</location>
    </subcellularLocation>
</comment>
<dbReference type="Pfam" id="PF02321">
    <property type="entry name" value="OEP"/>
    <property type="match status" value="1"/>
</dbReference>
<evidence type="ECO:0000256" key="7">
    <source>
        <dbReference type="ARBA" id="ARBA00023237"/>
    </source>
</evidence>
<dbReference type="InterPro" id="IPR003423">
    <property type="entry name" value="OMP_efflux"/>
</dbReference>
<keyword evidence="10" id="KW-1185">Reference proteome</keyword>
<protein>
    <submittedName>
        <fullName evidence="9">Outer membrane efflux protein</fullName>
    </submittedName>
</protein>
<sequence>MPIRDLLRPALAGALVAFSAIATAGAGEPDPLPQPLRLEAALAAIDAEHPTLLRARALRDRAEQALEGERSRGDLKIDAHLEARWIDPNDHAPDDGRDDSRALVTARKLLSDFGQTRGRVAAGEREVDARVAHEAIAHARHRLRVMERYFDVLLADLAFARDTEAMASAFVTLERARDRNELGQVSDIDLFELESEYQTARGQRLRALQAQRRTRAALAETLNRPGQAPAQVLGPMLPLVLPELPDLDSLLAAVDTQSPELVARRTEIEAARHRANAARAMNRPRLSAEVQAGAWAREFGGDRNPVAASLILEIPLYQGRERSAALGQATAERHLAEADLAHAMIEARDATRDLFYEIEALLVQREEALARMDYRELYIDRARALYDMEETADLGDSMVQQSAAAHFNAATEYALALAFERLSLLLGDRSLSPFPPDS</sequence>
<comment type="similarity">
    <text evidence="2">Belongs to the outer membrane factor (OMF) (TC 1.B.17) family.</text>
</comment>
<keyword evidence="5" id="KW-0812">Transmembrane</keyword>
<evidence type="ECO:0000256" key="3">
    <source>
        <dbReference type="ARBA" id="ARBA00022448"/>
    </source>
</evidence>
<dbReference type="GO" id="GO:1990281">
    <property type="term" value="C:efflux pump complex"/>
    <property type="evidence" value="ECO:0007669"/>
    <property type="project" value="TreeGrafter"/>
</dbReference>
<organism evidence="9 10">
    <name type="scientific">Thioalkalivibrio nitratireducens (strain DSM 14787 / UNIQEM 213 / ALEN2)</name>
    <dbReference type="NCBI Taxonomy" id="1255043"/>
    <lineage>
        <taxon>Bacteria</taxon>
        <taxon>Pseudomonadati</taxon>
        <taxon>Pseudomonadota</taxon>
        <taxon>Gammaproteobacteria</taxon>
        <taxon>Chromatiales</taxon>
        <taxon>Ectothiorhodospiraceae</taxon>
        <taxon>Thioalkalivibrio</taxon>
    </lineage>
</organism>
<dbReference type="GO" id="GO:0015562">
    <property type="term" value="F:efflux transmembrane transporter activity"/>
    <property type="evidence" value="ECO:0007669"/>
    <property type="project" value="InterPro"/>
</dbReference>
<dbReference type="Gene3D" id="1.20.1600.10">
    <property type="entry name" value="Outer membrane efflux proteins (OEP)"/>
    <property type="match status" value="1"/>
</dbReference>
<evidence type="ECO:0000256" key="5">
    <source>
        <dbReference type="ARBA" id="ARBA00022692"/>
    </source>
</evidence>
<evidence type="ECO:0000313" key="9">
    <source>
        <dbReference type="EMBL" id="AGA32182.1"/>
    </source>
</evidence>
<gene>
    <name evidence="9" type="ordered locus">TVNIR_0480</name>
</gene>
<evidence type="ECO:0000256" key="1">
    <source>
        <dbReference type="ARBA" id="ARBA00004442"/>
    </source>
</evidence>
<dbReference type="GO" id="GO:0015288">
    <property type="term" value="F:porin activity"/>
    <property type="evidence" value="ECO:0007669"/>
    <property type="project" value="TreeGrafter"/>
</dbReference>
<proteinExistence type="inferred from homology"/>
<evidence type="ECO:0000256" key="6">
    <source>
        <dbReference type="ARBA" id="ARBA00023136"/>
    </source>
</evidence>
<dbReference type="SUPFAM" id="SSF56954">
    <property type="entry name" value="Outer membrane efflux proteins (OEP)"/>
    <property type="match status" value="1"/>
</dbReference>
<dbReference type="KEGG" id="tni:TVNIR_0480"/>
<feature type="chain" id="PRO_5003940421" evidence="8">
    <location>
        <begin position="25"/>
        <end position="438"/>
    </location>
</feature>
<dbReference type="EMBL" id="CP003989">
    <property type="protein sequence ID" value="AGA32182.1"/>
    <property type="molecule type" value="Genomic_DNA"/>
</dbReference>
<dbReference type="PANTHER" id="PTHR30026">
    <property type="entry name" value="OUTER MEMBRANE PROTEIN TOLC"/>
    <property type="match status" value="1"/>
</dbReference>
<keyword evidence="7" id="KW-0998">Cell outer membrane</keyword>
<dbReference type="InterPro" id="IPR051906">
    <property type="entry name" value="TolC-like"/>
</dbReference>
<dbReference type="GO" id="GO:0009279">
    <property type="term" value="C:cell outer membrane"/>
    <property type="evidence" value="ECO:0007669"/>
    <property type="project" value="UniProtKB-SubCell"/>
</dbReference>
<keyword evidence="8" id="KW-0732">Signal</keyword>
<accession>L0DT61</accession>
<dbReference type="eggNOG" id="COG1538">
    <property type="taxonomic scope" value="Bacteria"/>
</dbReference>
<feature type="signal peptide" evidence="8">
    <location>
        <begin position="1"/>
        <end position="24"/>
    </location>
</feature>
<dbReference type="OrthoDB" id="9786815at2"/>
<keyword evidence="3" id="KW-0813">Transport</keyword>
<dbReference type="RefSeq" id="WP_015257337.1">
    <property type="nucleotide sequence ID" value="NC_019902.2"/>
</dbReference>
<evidence type="ECO:0000313" key="10">
    <source>
        <dbReference type="Proteomes" id="UP000010809"/>
    </source>
</evidence>
<reference evidence="9" key="1">
    <citation type="submission" date="2015-12" db="EMBL/GenBank/DDBJ databases">
        <authorList>
            <person name="Tikhonova T.V."/>
            <person name="Pavlov A.R."/>
            <person name="Beletsky A.V."/>
            <person name="Mardanov A.V."/>
            <person name="Sorokin D.Y."/>
            <person name="Ravin N.V."/>
            <person name="Popov V.O."/>
        </authorList>
    </citation>
    <scope>NUCLEOTIDE SEQUENCE</scope>
    <source>
        <strain evidence="9">DSM 14787</strain>
    </source>
</reference>